<dbReference type="EMBL" id="UINC01056424">
    <property type="protein sequence ID" value="SVB76441.1"/>
    <property type="molecule type" value="Genomic_DNA"/>
</dbReference>
<proteinExistence type="predicted"/>
<sequence length="63" mass="7443">MLMGCSLYVLIWDVLDNDDKEKKWKIDLGEKLHQMISESLDTNDKEEIKKYVQHIVITHLKGL</sequence>
<organism evidence="1">
    <name type="scientific">marine metagenome</name>
    <dbReference type="NCBI Taxonomy" id="408172"/>
    <lineage>
        <taxon>unclassified sequences</taxon>
        <taxon>metagenomes</taxon>
        <taxon>ecological metagenomes</taxon>
    </lineage>
</organism>
<dbReference type="AlphaFoldDB" id="A0A382GQL1"/>
<gene>
    <name evidence="1" type="ORF">METZ01_LOCUS229295</name>
</gene>
<evidence type="ECO:0000313" key="1">
    <source>
        <dbReference type="EMBL" id="SVB76441.1"/>
    </source>
</evidence>
<accession>A0A382GQL1</accession>
<reference evidence="1" key="1">
    <citation type="submission" date="2018-05" db="EMBL/GenBank/DDBJ databases">
        <authorList>
            <person name="Lanie J.A."/>
            <person name="Ng W.-L."/>
            <person name="Kazmierczak K.M."/>
            <person name="Andrzejewski T.M."/>
            <person name="Davidsen T.M."/>
            <person name="Wayne K.J."/>
            <person name="Tettelin H."/>
            <person name="Glass J.I."/>
            <person name="Rusch D."/>
            <person name="Podicherti R."/>
            <person name="Tsui H.-C.T."/>
            <person name="Winkler M.E."/>
        </authorList>
    </citation>
    <scope>NUCLEOTIDE SEQUENCE</scope>
</reference>
<protein>
    <submittedName>
        <fullName evidence="1">Uncharacterized protein</fullName>
    </submittedName>
</protein>
<name>A0A382GQL1_9ZZZZ</name>